<evidence type="ECO:0000256" key="6">
    <source>
        <dbReference type="SAM" id="MobiDB-lite"/>
    </source>
</evidence>
<dbReference type="Gene3D" id="2.10.109.10">
    <property type="entry name" value="Umud Fragment, subunit A"/>
    <property type="match status" value="1"/>
</dbReference>
<dbReference type="EMBL" id="CP041185">
    <property type="protein sequence ID" value="QDG70234.1"/>
    <property type="molecule type" value="Genomic_DNA"/>
</dbReference>
<dbReference type="GO" id="GO:0042597">
    <property type="term" value="C:periplasmic space"/>
    <property type="evidence" value="ECO:0007669"/>
    <property type="project" value="UniProtKB-SubCell"/>
</dbReference>
<sequence>MPGDRQNGGDRQPRDADRSHAFAQKKGETVTRDFFRHARRRWYLYLVLLVIWTLAYVRLFIDATPRLPILFNVTPSLPYTVAVVDYRADGIRRGDYVVYAFEGAAYRIFPGLYHQPFFKIVRGVAGDKVTVRDRHVFVNGQEVGIAKTHTTVKHLRLEPIAETVIPPSYFYVQGTSQDSFDSRYSINGLVHADAVLGVVIPIF</sequence>
<evidence type="ECO:0000256" key="7">
    <source>
        <dbReference type="SAM" id="Phobius"/>
    </source>
</evidence>
<evidence type="ECO:0000256" key="5">
    <source>
        <dbReference type="ARBA" id="ARBA00022971"/>
    </source>
</evidence>
<dbReference type="Proteomes" id="UP000316665">
    <property type="component" value="Chromosome"/>
</dbReference>
<evidence type="ECO:0000259" key="8">
    <source>
        <dbReference type="Pfam" id="PF10502"/>
    </source>
</evidence>
<organism evidence="9 10">
    <name type="scientific">Janthinobacterium tructae</name>
    <dbReference type="NCBI Taxonomy" id="2590869"/>
    <lineage>
        <taxon>Bacteria</taxon>
        <taxon>Pseudomonadati</taxon>
        <taxon>Pseudomonadota</taxon>
        <taxon>Betaproteobacteria</taxon>
        <taxon>Burkholderiales</taxon>
        <taxon>Oxalobacteraceae</taxon>
        <taxon>Janthinobacterium</taxon>
    </lineage>
</organism>
<keyword evidence="7" id="KW-0472">Membrane</keyword>
<dbReference type="KEGG" id="jas:FJQ89_07250"/>
<keyword evidence="7" id="KW-1133">Transmembrane helix</keyword>
<evidence type="ECO:0000256" key="4">
    <source>
        <dbReference type="ARBA" id="ARBA00022764"/>
    </source>
</evidence>
<dbReference type="InterPro" id="IPR014139">
    <property type="entry name" value="Peptidase_S26C_TraF"/>
</dbReference>
<dbReference type="InterPro" id="IPR036286">
    <property type="entry name" value="LexA/Signal_pep-like_sf"/>
</dbReference>
<evidence type="ECO:0000313" key="10">
    <source>
        <dbReference type="Proteomes" id="UP000316665"/>
    </source>
</evidence>
<dbReference type="GO" id="GO:0006465">
    <property type="term" value="P:signal peptide processing"/>
    <property type="evidence" value="ECO:0007669"/>
    <property type="project" value="InterPro"/>
</dbReference>
<protein>
    <submittedName>
        <fullName evidence="9">Conjugative transfer signal peptidase TraF</fullName>
    </submittedName>
</protein>
<feature type="compositionally biased region" description="Basic and acidic residues" evidence="6">
    <location>
        <begin position="7"/>
        <end position="22"/>
    </location>
</feature>
<proteinExistence type="inferred from homology"/>
<evidence type="ECO:0000256" key="1">
    <source>
        <dbReference type="ARBA" id="ARBA00004418"/>
    </source>
</evidence>
<comment type="subcellular location">
    <subcellularLocation>
        <location evidence="1">Periplasm</location>
    </subcellularLocation>
</comment>
<evidence type="ECO:0000256" key="3">
    <source>
        <dbReference type="ARBA" id="ARBA00022729"/>
    </source>
</evidence>
<dbReference type="OrthoDB" id="8524932at2"/>
<dbReference type="GO" id="GO:0004252">
    <property type="term" value="F:serine-type endopeptidase activity"/>
    <property type="evidence" value="ECO:0007669"/>
    <property type="project" value="InterPro"/>
</dbReference>
<keyword evidence="3" id="KW-0732">Signal</keyword>
<dbReference type="SUPFAM" id="SSF51306">
    <property type="entry name" value="LexA/Signal peptidase"/>
    <property type="match status" value="1"/>
</dbReference>
<keyword evidence="5" id="KW-0184">Conjugation</keyword>
<dbReference type="AlphaFoldDB" id="A0A4Y6RCL3"/>
<keyword evidence="4" id="KW-0574">Periplasm</keyword>
<keyword evidence="10" id="KW-1185">Reference proteome</keyword>
<reference evidence="9 10" key="1">
    <citation type="submission" date="2019-06" db="EMBL/GenBank/DDBJ databases">
        <title>Complete genome sequence of Janthinobacterium sp. SNU WT3 isolated from diseased rainbow trout.</title>
        <authorList>
            <person name="Oh W.T."/>
            <person name="Park S.C."/>
        </authorList>
    </citation>
    <scope>NUCLEOTIDE SEQUENCE [LARGE SCALE GENOMIC DNA]</scope>
    <source>
        <strain evidence="9 10">SNU WT3</strain>
    </source>
</reference>
<evidence type="ECO:0000256" key="2">
    <source>
        <dbReference type="ARBA" id="ARBA00005849"/>
    </source>
</evidence>
<accession>A0A4Y6RCL3</accession>
<evidence type="ECO:0000313" key="9">
    <source>
        <dbReference type="EMBL" id="QDG70234.1"/>
    </source>
</evidence>
<keyword evidence="7" id="KW-0812">Transmembrane</keyword>
<feature type="transmembrane region" description="Helical" evidence="7">
    <location>
        <begin position="42"/>
        <end position="61"/>
    </location>
</feature>
<name>A0A4Y6RCL3_9BURK</name>
<feature type="region of interest" description="Disordered" evidence="6">
    <location>
        <begin position="1"/>
        <end position="22"/>
    </location>
</feature>
<dbReference type="InterPro" id="IPR019533">
    <property type="entry name" value="Peptidase_S26"/>
</dbReference>
<comment type="similarity">
    <text evidence="2">Belongs to the peptidase S26C family.</text>
</comment>
<dbReference type="NCBIfam" id="TIGR02771">
    <property type="entry name" value="TraF_Ti"/>
    <property type="match status" value="1"/>
</dbReference>
<gene>
    <name evidence="9" type="primary">traF</name>
    <name evidence="9" type="ORF">FJQ89_07250</name>
</gene>
<feature type="domain" description="Peptidase S26" evidence="8">
    <location>
        <begin position="43"/>
        <end position="200"/>
    </location>
</feature>
<dbReference type="Pfam" id="PF10502">
    <property type="entry name" value="Peptidase_S26"/>
    <property type="match status" value="1"/>
</dbReference>